<feature type="transmembrane region" description="Helical" evidence="1">
    <location>
        <begin position="6"/>
        <end position="25"/>
    </location>
</feature>
<evidence type="ECO:0000313" key="2">
    <source>
        <dbReference type="EMBL" id="RDH91036.1"/>
    </source>
</evidence>
<reference evidence="2 3" key="1">
    <citation type="journal article" date="2018" name="ISME J.">
        <title>Endosymbiont genomes yield clues of tubeworm success.</title>
        <authorList>
            <person name="Li Y."/>
            <person name="Liles M.R."/>
            <person name="Halanych K.M."/>
        </authorList>
    </citation>
    <scope>NUCLEOTIDE SEQUENCE [LARGE SCALE GENOMIC DNA]</scope>
    <source>
        <strain evidence="2">A1422</strain>
    </source>
</reference>
<gene>
    <name evidence="2" type="ORF">DIZ79_07450</name>
</gene>
<proteinExistence type="predicted"/>
<dbReference type="EMBL" id="QFXD01000140">
    <property type="protein sequence ID" value="RDH91036.1"/>
    <property type="molecule type" value="Genomic_DNA"/>
</dbReference>
<accession>A0A370DXS1</accession>
<feature type="transmembrane region" description="Helical" evidence="1">
    <location>
        <begin position="70"/>
        <end position="89"/>
    </location>
</feature>
<keyword evidence="1" id="KW-0472">Membrane</keyword>
<dbReference type="AlphaFoldDB" id="A0A370DXS1"/>
<keyword evidence="1" id="KW-1133">Transmembrane helix</keyword>
<organism evidence="2 3">
    <name type="scientific">endosymbiont of Lamellibrachia luymesi</name>
    <dbReference type="NCBI Taxonomy" id="2200907"/>
    <lineage>
        <taxon>Bacteria</taxon>
        <taxon>Pseudomonadati</taxon>
        <taxon>Pseudomonadota</taxon>
        <taxon>Gammaproteobacteria</taxon>
        <taxon>sulfur-oxidizing symbionts</taxon>
    </lineage>
</organism>
<comment type="caution">
    <text evidence="2">The sequence shown here is derived from an EMBL/GenBank/DDBJ whole genome shotgun (WGS) entry which is preliminary data.</text>
</comment>
<sequence>MSRPRPPYFSVFIISAAALAYEVLLMRLFSIIQWHHFAYMVISMALLGYGASGTFLFLTRQWLIPRFADVFVANTTFFGFSSIGCYLLAQQIPFNTLEIIWDPDQWLFLLLNYLLLRPGGPDVAGVEQMVNLFG</sequence>
<evidence type="ECO:0000256" key="1">
    <source>
        <dbReference type="SAM" id="Phobius"/>
    </source>
</evidence>
<evidence type="ECO:0000313" key="3">
    <source>
        <dbReference type="Proteomes" id="UP000255508"/>
    </source>
</evidence>
<dbReference type="Proteomes" id="UP000255508">
    <property type="component" value="Unassembled WGS sequence"/>
</dbReference>
<keyword evidence="1" id="KW-0812">Transmembrane</keyword>
<protein>
    <submittedName>
        <fullName evidence="2">Uncharacterized protein</fullName>
    </submittedName>
</protein>
<name>A0A370DXS1_9GAMM</name>
<feature type="transmembrane region" description="Helical" evidence="1">
    <location>
        <begin position="37"/>
        <end position="58"/>
    </location>
</feature>